<gene>
    <name evidence="4" type="ORF">ACFQ2O_20380</name>
</gene>
<dbReference type="PANTHER" id="PTHR48080:SF3">
    <property type="entry name" value="ENOLASE SUPERFAMILY MEMBER DDB_G0284701"/>
    <property type="match status" value="1"/>
</dbReference>
<keyword evidence="2" id="KW-0479">Metal-binding</keyword>
<comment type="caution">
    <text evidence="4">The sequence shown here is derived from an EMBL/GenBank/DDBJ whole genome shotgun (WGS) entry which is preliminary data.</text>
</comment>
<dbReference type="InterPro" id="IPR013342">
    <property type="entry name" value="Mandelate_racemase_C"/>
</dbReference>
<evidence type="ECO:0000256" key="1">
    <source>
        <dbReference type="ARBA" id="ARBA00008031"/>
    </source>
</evidence>
<dbReference type="Gene3D" id="3.30.390.10">
    <property type="entry name" value="Enolase-like, N-terminal domain"/>
    <property type="match status" value="1"/>
</dbReference>
<dbReference type="SUPFAM" id="SSF54826">
    <property type="entry name" value="Enolase N-terminal domain-like"/>
    <property type="match status" value="1"/>
</dbReference>
<evidence type="ECO:0000313" key="5">
    <source>
        <dbReference type="Proteomes" id="UP001597094"/>
    </source>
</evidence>
<protein>
    <submittedName>
        <fullName evidence="4">Enolase C-terminal domain-like protein</fullName>
    </submittedName>
</protein>
<evidence type="ECO:0000313" key="4">
    <source>
        <dbReference type="EMBL" id="MFD1188576.1"/>
    </source>
</evidence>
<dbReference type="InterPro" id="IPR034593">
    <property type="entry name" value="DgoD-like"/>
</dbReference>
<feature type="domain" description="Mandelate racemase/muconate lactonizing enzyme C-terminal" evidence="3">
    <location>
        <begin position="135"/>
        <end position="228"/>
    </location>
</feature>
<dbReference type="InterPro" id="IPR036849">
    <property type="entry name" value="Enolase-like_C_sf"/>
</dbReference>
<dbReference type="RefSeq" id="WP_377532420.1">
    <property type="nucleotide sequence ID" value="NZ_JBHTLD010000308.1"/>
</dbReference>
<sequence>MLTWRIEALHLKLKYTLKAAHAPASDKINFLVQVSDGTFNGFGEAAPDVRHGDTADLLLKQYKVLLLGGLAQVQSMDELLQLLEQHPPISSLRFAIESAYLHYFCQHKAIPVYQMLGQSLPVPQPTGFTLPVMEPEEIGAFLETHELERFQYLTLKVNQEQGAELVASLLEATAKPIVIDGNESWQQEEELLYFLSALDKRRVLFVEQPMPATKLAAYAHIKSSSPVPLVAKESITDTVGFELLRTQFHGINIDMMQAGGYLNTIRLLQLAKKNGLFTVLSCTAETTLSFWSALQLSNAFDFANLSGFLMLDEEPFSLVREQDGILYL</sequence>
<dbReference type="EMBL" id="JBHTLD010000308">
    <property type="protein sequence ID" value="MFD1188576.1"/>
    <property type="molecule type" value="Genomic_DNA"/>
</dbReference>
<organism evidence="4 5">
    <name type="scientific">Pontibacter rugosus</name>
    <dbReference type="NCBI Taxonomy" id="1745966"/>
    <lineage>
        <taxon>Bacteria</taxon>
        <taxon>Pseudomonadati</taxon>
        <taxon>Bacteroidota</taxon>
        <taxon>Cytophagia</taxon>
        <taxon>Cytophagales</taxon>
        <taxon>Hymenobacteraceae</taxon>
        <taxon>Pontibacter</taxon>
    </lineage>
</organism>
<dbReference type="InterPro" id="IPR029017">
    <property type="entry name" value="Enolase-like_N"/>
</dbReference>
<evidence type="ECO:0000256" key="2">
    <source>
        <dbReference type="ARBA" id="ARBA00022723"/>
    </source>
</evidence>
<reference evidence="5" key="1">
    <citation type="journal article" date="2019" name="Int. J. Syst. Evol. Microbiol.">
        <title>The Global Catalogue of Microorganisms (GCM) 10K type strain sequencing project: providing services to taxonomists for standard genome sequencing and annotation.</title>
        <authorList>
            <consortium name="The Broad Institute Genomics Platform"/>
            <consortium name="The Broad Institute Genome Sequencing Center for Infectious Disease"/>
            <person name="Wu L."/>
            <person name="Ma J."/>
        </authorList>
    </citation>
    <scope>NUCLEOTIDE SEQUENCE [LARGE SCALE GENOMIC DNA]</scope>
    <source>
        <strain evidence="5">JCM 31319</strain>
    </source>
</reference>
<dbReference type="PANTHER" id="PTHR48080">
    <property type="entry name" value="D-GALACTONATE DEHYDRATASE-RELATED"/>
    <property type="match status" value="1"/>
</dbReference>
<proteinExistence type="inferred from homology"/>
<name>A0ABW3SXB9_9BACT</name>
<dbReference type="SUPFAM" id="SSF51604">
    <property type="entry name" value="Enolase C-terminal domain-like"/>
    <property type="match status" value="1"/>
</dbReference>
<keyword evidence="5" id="KW-1185">Reference proteome</keyword>
<comment type="similarity">
    <text evidence="1">Belongs to the mandelate racemase/muconate lactonizing enzyme family.</text>
</comment>
<accession>A0ABW3SXB9</accession>
<evidence type="ECO:0000259" key="3">
    <source>
        <dbReference type="SMART" id="SM00922"/>
    </source>
</evidence>
<dbReference type="Pfam" id="PF13378">
    <property type="entry name" value="MR_MLE_C"/>
    <property type="match status" value="1"/>
</dbReference>
<dbReference type="Gene3D" id="3.20.20.120">
    <property type="entry name" value="Enolase-like C-terminal domain"/>
    <property type="match status" value="1"/>
</dbReference>
<dbReference type="InterPro" id="IPR029065">
    <property type="entry name" value="Enolase_C-like"/>
</dbReference>
<dbReference type="SMART" id="SM00922">
    <property type="entry name" value="MR_MLE"/>
    <property type="match status" value="1"/>
</dbReference>
<dbReference type="Proteomes" id="UP001597094">
    <property type="component" value="Unassembled WGS sequence"/>
</dbReference>